<sequence length="1201" mass="131729">MPQKGPHISIDTESLVNRILRINAEEFAEWPEGVRNLTLELAGELFLVCYNPFINVSIVRESVNARFEQSRRALAHHYANTLADGLTMFWSAFDNELAFRTELISRLEAVLPKDRIDARPHSRVESATDATDLRMELPLLVVAPASAEEVSAVVKLANEMQFALVPRGGASGLTGGAIPARKRTVVLSLTRMNTISTVDAETMTITAEAGAITNDVRMAALDQGFLFSIDPASKTASTIGGNIAENSGGPLCFEYGTTIDNVLSYTMVTPTGEIILIERMNHPRHKIYEDETAVFEVRDVSGGVRTVVRLNGNELRSAGLGKDVTNKALGGLPGMQKEGVDGIIVAATFVVHRILPHSRVLVLEFYGRSMTKAMEVIKSIVSMRNEERKQGDTVKITALEEFGSKYVDAIEYKKKSTKHEGDPISVLILQLESDDETALDSMVSRIREICGPNEAVDYFVARDGKEAELFWEDRHRLSAIAKRTSGFKINEDVVIPIDEVPRFAKFIEQINLEGMARSFRRALQEVGRLPGFPEEDKEMNREFSYASKVIKGEVPSSEVSDQEMELRAVLYLKALREQHPALAKKIDAIEQRMHATRIIVANHMHAGDGNCHVNIPVNSNDQQMLHDAEKTAQRVMARAQEIGGEVSGEHGIGITKIAFLSQEKIDAIKEVKRLTDPRNIMNPAKLTQRELPVAPFTFSFNSLIQDIRESGIEDKERLISLLANVQICTRCGKCKQVCPMHFPSASLLYQPRNKNLVLGALIEAIYYTQINKGSTDPALLAELRGLMEHCTGCGKCMAVCPVKIDSASVALTSRAILEREKQGGHPIKTRVLEYMAKDITTRVPKMARLASTGQRMQNKAMGILPAAWRKRFENPLFAAKGPLVGYRHLSEVIRLDKGTIFMPAGTVKGTVLYFPGCAASLFFRSVGLAGIMLCLRAGFAVILPEKHLCCGYPLLASGMDEQYQAVGKDAMAHLKRLCAKAAGLGLAPGHLLTACGTCRESMHKLAEEFASPSDAIIQQDVVQFLTAHLAPQAVLQGQKLLYHAPCHAEWSGVRATKAADLYAGALENMTGASVAVSPLCCGESGMGAMTSPAIFNKIRDRKASQLATDFTKVPENAPILVGCPSCKQGISRTLIGMQEDRPVLHTLEFLANTLMGEGWRGQFPKLLRTIKPDENGIRRVDLAALGAVELTDADNMGDDDH</sequence>
<dbReference type="Gene3D" id="1.10.1060.10">
    <property type="entry name" value="Alpha-helical ferredoxin"/>
    <property type="match status" value="1"/>
</dbReference>
<protein>
    <submittedName>
        <fullName evidence="10">4Fe-4S binding domain protein</fullName>
    </submittedName>
</protein>
<dbReference type="InterPro" id="IPR016171">
    <property type="entry name" value="Vanillyl_alc_oxidase_C-sub2"/>
</dbReference>
<gene>
    <name evidence="10" type="ORF">KL86DPRO_10799</name>
</gene>
<dbReference type="EMBL" id="FLUQ01000001">
    <property type="protein sequence ID" value="SBV95025.1"/>
    <property type="molecule type" value="Genomic_DNA"/>
</dbReference>
<evidence type="ECO:0000259" key="8">
    <source>
        <dbReference type="PROSITE" id="PS51379"/>
    </source>
</evidence>
<dbReference type="InterPro" id="IPR006094">
    <property type="entry name" value="Oxid_FAD_bind_N"/>
</dbReference>
<dbReference type="InterPro" id="IPR004113">
    <property type="entry name" value="FAD-bd_oxidored_4_C"/>
</dbReference>
<dbReference type="InterPro" id="IPR051914">
    <property type="entry name" value="FAD-linked_OxidoTrans_Type4"/>
</dbReference>
<comment type="cofactor">
    <cofactor evidence="1">
        <name>FAD</name>
        <dbReference type="ChEBI" id="CHEBI:57692"/>
    </cofactor>
</comment>
<dbReference type="InterPro" id="IPR016169">
    <property type="entry name" value="FAD-bd_PCMH_sub2"/>
</dbReference>
<dbReference type="GO" id="GO:0051536">
    <property type="term" value="F:iron-sulfur cluster binding"/>
    <property type="evidence" value="ECO:0007669"/>
    <property type="project" value="UniProtKB-KW"/>
</dbReference>
<dbReference type="Gene3D" id="1.10.45.10">
    <property type="entry name" value="Vanillyl-alcohol Oxidase, Chain A, domain 4"/>
    <property type="match status" value="1"/>
</dbReference>
<dbReference type="GO" id="GO:0071949">
    <property type="term" value="F:FAD binding"/>
    <property type="evidence" value="ECO:0007669"/>
    <property type="project" value="InterPro"/>
</dbReference>
<dbReference type="InterPro" id="IPR036318">
    <property type="entry name" value="FAD-bd_PCMH-like_sf"/>
</dbReference>
<dbReference type="PROSITE" id="PS51379">
    <property type="entry name" value="4FE4S_FER_2"/>
    <property type="match status" value="2"/>
</dbReference>
<organism evidence="10">
    <name type="scientific">uncultured delta proteobacterium</name>
    <dbReference type="NCBI Taxonomy" id="34034"/>
    <lineage>
        <taxon>Bacteria</taxon>
        <taxon>Deltaproteobacteria</taxon>
        <taxon>environmental samples</taxon>
    </lineage>
</organism>
<keyword evidence="5" id="KW-0560">Oxidoreductase</keyword>
<feature type="domain" description="FAD-binding PCMH-type" evidence="9">
    <location>
        <begin position="134"/>
        <end position="354"/>
    </location>
</feature>
<dbReference type="PANTHER" id="PTHR42934:SF2">
    <property type="entry name" value="GLYCOLATE OXIDASE SUBUNIT GLCD"/>
    <property type="match status" value="1"/>
</dbReference>
<dbReference type="InterPro" id="IPR016166">
    <property type="entry name" value="FAD-bd_PCMH"/>
</dbReference>
<dbReference type="Gene3D" id="3.30.70.2740">
    <property type="match status" value="1"/>
</dbReference>
<dbReference type="SUPFAM" id="SSF55103">
    <property type="entry name" value="FAD-linked oxidases, C-terminal domain"/>
    <property type="match status" value="2"/>
</dbReference>
<dbReference type="Pfam" id="PF13183">
    <property type="entry name" value="Fer4_8"/>
    <property type="match status" value="1"/>
</dbReference>
<dbReference type="GO" id="GO:0046872">
    <property type="term" value="F:metal ion binding"/>
    <property type="evidence" value="ECO:0007669"/>
    <property type="project" value="UniProtKB-KW"/>
</dbReference>
<name>A0A212J738_9DELT</name>
<evidence type="ECO:0000256" key="2">
    <source>
        <dbReference type="ARBA" id="ARBA00022630"/>
    </source>
</evidence>
<dbReference type="Pfam" id="PF02913">
    <property type="entry name" value="FAD-oxidase_C"/>
    <property type="match status" value="2"/>
</dbReference>
<dbReference type="InterPro" id="IPR017900">
    <property type="entry name" value="4Fe4S_Fe_S_CS"/>
</dbReference>
<evidence type="ECO:0000313" key="10">
    <source>
        <dbReference type="EMBL" id="SBV95025.1"/>
    </source>
</evidence>
<keyword evidence="2" id="KW-0285">Flavoprotein</keyword>
<dbReference type="Pfam" id="PF01565">
    <property type="entry name" value="FAD_binding_4"/>
    <property type="match status" value="1"/>
</dbReference>
<evidence type="ECO:0000259" key="9">
    <source>
        <dbReference type="PROSITE" id="PS51387"/>
    </source>
</evidence>
<evidence type="ECO:0000256" key="3">
    <source>
        <dbReference type="ARBA" id="ARBA00022723"/>
    </source>
</evidence>
<evidence type="ECO:0000256" key="1">
    <source>
        <dbReference type="ARBA" id="ARBA00001974"/>
    </source>
</evidence>
<dbReference type="Gene3D" id="3.30.465.10">
    <property type="match status" value="1"/>
</dbReference>
<evidence type="ECO:0000256" key="5">
    <source>
        <dbReference type="ARBA" id="ARBA00023002"/>
    </source>
</evidence>
<keyword evidence="4" id="KW-0274">FAD</keyword>
<dbReference type="InterPro" id="IPR016164">
    <property type="entry name" value="FAD-linked_Oxase-like_C"/>
</dbReference>
<dbReference type="SUPFAM" id="SSF54862">
    <property type="entry name" value="4Fe-4S ferredoxins"/>
    <property type="match status" value="1"/>
</dbReference>
<accession>A0A212J738</accession>
<evidence type="ECO:0000256" key="6">
    <source>
        <dbReference type="ARBA" id="ARBA00023004"/>
    </source>
</evidence>
<evidence type="ECO:0000256" key="4">
    <source>
        <dbReference type="ARBA" id="ARBA00022827"/>
    </source>
</evidence>
<reference evidence="10" key="1">
    <citation type="submission" date="2016-04" db="EMBL/GenBank/DDBJ databases">
        <authorList>
            <person name="Evans L.H."/>
            <person name="Alamgir A."/>
            <person name="Owens N."/>
            <person name="Weber N.D."/>
            <person name="Virtaneva K."/>
            <person name="Barbian K."/>
            <person name="Babar A."/>
            <person name="Rosenke K."/>
        </authorList>
    </citation>
    <scope>NUCLEOTIDE SEQUENCE</scope>
    <source>
        <strain evidence="10">86</strain>
    </source>
</reference>
<dbReference type="InterPro" id="IPR009051">
    <property type="entry name" value="Helical_ferredxn"/>
</dbReference>
<dbReference type="SUPFAM" id="SSF56176">
    <property type="entry name" value="FAD-binding/transporter-associated domain-like"/>
    <property type="match status" value="1"/>
</dbReference>
<feature type="domain" description="4Fe-4S ferredoxin-type" evidence="8">
    <location>
        <begin position="719"/>
        <end position="748"/>
    </location>
</feature>
<dbReference type="AlphaFoldDB" id="A0A212J738"/>
<dbReference type="PANTHER" id="PTHR42934">
    <property type="entry name" value="GLYCOLATE OXIDASE SUBUNIT GLCD"/>
    <property type="match status" value="1"/>
</dbReference>
<keyword evidence="6" id="KW-0408">Iron</keyword>
<dbReference type="InterPro" id="IPR017896">
    <property type="entry name" value="4Fe4S_Fe-S-bd"/>
</dbReference>
<evidence type="ECO:0000256" key="7">
    <source>
        <dbReference type="ARBA" id="ARBA00023014"/>
    </source>
</evidence>
<dbReference type="GO" id="GO:0016491">
    <property type="term" value="F:oxidoreductase activity"/>
    <property type="evidence" value="ECO:0007669"/>
    <property type="project" value="UniProtKB-KW"/>
</dbReference>
<keyword evidence="3" id="KW-0479">Metal-binding</keyword>
<dbReference type="InterPro" id="IPR004017">
    <property type="entry name" value="Cys_rich_dom"/>
</dbReference>
<feature type="domain" description="4Fe-4S ferredoxin-type" evidence="8">
    <location>
        <begin position="781"/>
        <end position="810"/>
    </location>
</feature>
<proteinExistence type="predicted"/>
<dbReference type="PROSITE" id="PS00198">
    <property type="entry name" value="4FE4S_FER_1"/>
    <property type="match status" value="1"/>
</dbReference>
<keyword evidence="7" id="KW-0411">Iron-sulfur</keyword>
<dbReference type="PROSITE" id="PS51387">
    <property type="entry name" value="FAD_PCMH"/>
    <property type="match status" value="1"/>
</dbReference>
<dbReference type="Pfam" id="PF02754">
    <property type="entry name" value="CCG"/>
    <property type="match status" value="2"/>
</dbReference>